<sequence length="68" mass="8144">MQYTDFRRNIEAEFGDMRGPFMLNSHVLREYGKTPNELIEQGEPLRDIWWAICDDFEIPELRRLGPDD</sequence>
<dbReference type="Proteomes" id="UP000664332">
    <property type="component" value="Unassembled WGS sequence"/>
</dbReference>
<dbReference type="RefSeq" id="WP_207117857.1">
    <property type="nucleotide sequence ID" value="NZ_JAFLEQ010000003.1"/>
</dbReference>
<dbReference type="AlphaFoldDB" id="A0A939DYS2"/>
<comment type="caution">
    <text evidence="1">The sequence shown here is derived from an EMBL/GenBank/DDBJ whole genome shotgun (WGS) entry which is preliminary data.</text>
</comment>
<evidence type="ECO:0000313" key="1">
    <source>
        <dbReference type="EMBL" id="MBN9643305.1"/>
    </source>
</evidence>
<proteinExistence type="predicted"/>
<dbReference type="EMBL" id="JAFLEQ010000003">
    <property type="protein sequence ID" value="MBN9643305.1"/>
    <property type="molecule type" value="Genomic_DNA"/>
</dbReference>
<dbReference type="Pfam" id="PF11248">
    <property type="entry name" value="DUF3046"/>
    <property type="match status" value="1"/>
</dbReference>
<gene>
    <name evidence="1" type="ORF">JZY06_01465</name>
</gene>
<name>A0A939DYS2_9CORY</name>
<dbReference type="InterPro" id="IPR021408">
    <property type="entry name" value="DUF3046"/>
</dbReference>
<organism evidence="1 2">
    <name type="scientific">Corynebacterium mendelii</name>
    <dbReference type="NCBI Taxonomy" id="2765362"/>
    <lineage>
        <taxon>Bacteria</taxon>
        <taxon>Bacillati</taxon>
        <taxon>Actinomycetota</taxon>
        <taxon>Actinomycetes</taxon>
        <taxon>Mycobacteriales</taxon>
        <taxon>Corynebacteriaceae</taxon>
        <taxon>Corynebacterium</taxon>
    </lineage>
</organism>
<evidence type="ECO:0000313" key="2">
    <source>
        <dbReference type="Proteomes" id="UP000664332"/>
    </source>
</evidence>
<keyword evidence="2" id="KW-1185">Reference proteome</keyword>
<reference evidence="1" key="1">
    <citation type="submission" date="2021-03" db="EMBL/GenBank/DDBJ databases">
        <authorList>
            <person name="Sun Q."/>
        </authorList>
    </citation>
    <scope>NUCLEOTIDE SEQUENCE</scope>
    <source>
        <strain evidence="1">CCM 8862</strain>
    </source>
</reference>
<accession>A0A939DYS2</accession>
<protein>
    <submittedName>
        <fullName evidence="1">DUF3046 domain-containing protein</fullName>
    </submittedName>
</protein>